<feature type="non-terminal residue" evidence="2">
    <location>
        <position position="1"/>
    </location>
</feature>
<sequence length="104" mass="11712">KMQGIVLIWILLLIHRGDGGTKQKSANVADSSQYITKDAFKLTHKEVKALKYIPDGKFNSKDCLEVLANIGNNFMDKGWYIIAPRLNNTKEKIKVYCDQPDANG</sequence>
<organism evidence="2 3">
    <name type="scientific">Owenia fusiformis</name>
    <name type="common">Polychaete worm</name>
    <dbReference type="NCBI Taxonomy" id="6347"/>
    <lineage>
        <taxon>Eukaryota</taxon>
        <taxon>Metazoa</taxon>
        <taxon>Spiralia</taxon>
        <taxon>Lophotrochozoa</taxon>
        <taxon>Annelida</taxon>
        <taxon>Polychaeta</taxon>
        <taxon>Sedentaria</taxon>
        <taxon>Canalipalpata</taxon>
        <taxon>Sabellida</taxon>
        <taxon>Oweniida</taxon>
        <taxon>Oweniidae</taxon>
        <taxon>Owenia</taxon>
    </lineage>
</organism>
<keyword evidence="3" id="KW-1185">Reference proteome</keyword>
<reference evidence="2" key="1">
    <citation type="submission" date="2022-03" db="EMBL/GenBank/DDBJ databases">
        <authorList>
            <person name="Martin C."/>
        </authorList>
    </citation>
    <scope>NUCLEOTIDE SEQUENCE</scope>
</reference>
<feature type="chain" id="PRO_5035821152" evidence="1">
    <location>
        <begin position="20"/>
        <end position="104"/>
    </location>
</feature>
<name>A0A8S4N1T6_OWEFU</name>
<dbReference type="EMBL" id="CAIIXF020000001">
    <property type="protein sequence ID" value="CAH1775057.1"/>
    <property type="molecule type" value="Genomic_DNA"/>
</dbReference>
<evidence type="ECO:0000313" key="3">
    <source>
        <dbReference type="Proteomes" id="UP000749559"/>
    </source>
</evidence>
<proteinExistence type="predicted"/>
<evidence type="ECO:0000313" key="2">
    <source>
        <dbReference type="EMBL" id="CAH1775057.1"/>
    </source>
</evidence>
<protein>
    <submittedName>
        <fullName evidence="2">Uncharacterized protein</fullName>
    </submittedName>
</protein>
<comment type="caution">
    <text evidence="2">The sequence shown here is derived from an EMBL/GenBank/DDBJ whole genome shotgun (WGS) entry which is preliminary data.</text>
</comment>
<evidence type="ECO:0000256" key="1">
    <source>
        <dbReference type="SAM" id="SignalP"/>
    </source>
</evidence>
<accession>A0A8S4N1T6</accession>
<dbReference type="AlphaFoldDB" id="A0A8S4N1T6"/>
<keyword evidence="1" id="KW-0732">Signal</keyword>
<feature type="signal peptide" evidence="1">
    <location>
        <begin position="1"/>
        <end position="19"/>
    </location>
</feature>
<feature type="non-terminal residue" evidence="2">
    <location>
        <position position="104"/>
    </location>
</feature>
<dbReference type="Proteomes" id="UP000749559">
    <property type="component" value="Unassembled WGS sequence"/>
</dbReference>
<gene>
    <name evidence="2" type="ORF">OFUS_LOCUS2412</name>
</gene>